<accession>A0ABD5Q292</accession>
<comment type="caution">
    <text evidence="2">The sequence shown here is derived from an EMBL/GenBank/DDBJ whole genome shotgun (WGS) entry which is preliminary data.</text>
</comment>
<dbReference type="Proteomes" id="UP001595945">
    <property type="component" value="Unassembled WGS sequence"/>
</dbReference>
<reference evidence="2 3" key="1">
    <citation type="journal article" date="2019" name="Int. J. Syst. Evol. Microbiol.">
        <title>The Global Catalogue of Microorganisms (GCM) 10K type strain sequencing project: providing services to taxonomists for standard genome sequencing and annotation.</title>
        <authorList>
            <consortium name="The Broad Institute Genomics Platform"/>
            <consortium name="The Broad Institute Genome Sequencing Center for Infectious Disease"/>
            <person name="Wu L."/>
            <person name="Ma J."/>
        </authorList>
    </citation>
    <scope>NUCLEOTIDE SEQUENCE [LARGE SCALE GENOMIC DNA]</scope>
    <source>
        <strain evidence="2 3">XZYJ18</strain>
    </source>
</reference>
<evidence type="ECO:0000256" key="1">
    <source>
        <dbReference type="SAM" id="Phobius"/>
    </source>
</evidence>
<name>A0ABD5Q292_9EURY</name>
<organism evidence="2 3">
    <name type="scientific">Halorussus aquaticus</name>
    <dbReference type="NCBI Taxonomy" id="2953748"/>
    <lineage>
        <taxon>Archaea</taxon>
        <taxon>Methanobacteriati</taxon>
        <taxon>Methanobacteriota</taxon>
        <taxon>Stenosarchaea group</taxon>
        <taxon>Halobacteria</taxon>
        <taxon>Halobacteriales</taxon>
        <taxon>Haladaptataceae</taxon>
        <taxon>Halorussus</taxon>
    </lineage>
</organism>
<keyword evidence="1" id="KW-0472">Membrane</keyword>
<dbReference type="GeneID" id="73044527"/>
<dbReference type="RefSeq" id="WP_254269504.1">
    <property type="nucleotide sequence ID" value="NZ_CP100400.1"/>
</dbReference>
<dbReference type="AlphaFoldDB" id="A0ABD5Q292"/>
<gene>
    <name evidence="2" type="ORF">ACFO9K_10935</name>
</gene>
<feature type="transmembrane region" description="Helical" evidence="1">
    <location>
        <begin position="29"/>
        <end position="47"/>
    </location>
</feature>
<sequence length="52" mass="5299">MNETTRQAVAVALGVGVVAWQASVEPGRAFAAVLLLSALGYAFAPVVRDGVV</sequence>
<keyword evidence="1" id="KW-1133">Transmembrane helix</keyword>
<proteinExistence type="predicted"/>
<evidence type="ECO:0000313" key="2">
    <source>
        <dbReference type="EMBL" id="MFC4824775.1"/>
    </source>
</evidence>
<evidence type="ECO:0000313" key="3">
    <source>
        <dbReference type="Proteomes" id="UP001595945"/>
    </source>
</evidence>
<protein>
    <submittedName>
        <fullName evidence="2">Uncharacterized protein</fullName>
    </submittedName>
</protein>
<keyword evidence="3" id="KW-1185">Reference proteome</keyword>
<keyword evidence="1" id="KW-0812">Transmembrane</keyword>
<dbReference type="EMBL" id="JBHSHT010000001">
    <property type="protein sequence ID" value="MFC4824775.1"/>
    <property type="molecule type" value="Genomic_DNA"/>
</dbReference>